<dbReference type="SFLD" id="SFLDS00029">
    <property type="entry name" value="Radical_SAM"/>
    <property type="match status" value="1"/>
</dbReference>
<dbReference type="AlphaFoldDB" id="X1M0Y4"/>
<comment type="caution">
    <text evidence="2">The sequence shown here is derived from an EMBL/GenBank/DDBJ whole genome shotgun (WGS) entry which is preliminary data.</text>
</comment>
<accession>X1M0Y4</accession>
<dbReference type="GO" id="GO:0003824">
    <property type="term" value="F:catalytic activity"/>
    <property type="evidence" value="ECO:0007669"/>
    <property type="project" value="InterPro"/>
</dbReference>
<protein>
    <recommendedName>
        <fullName evidence="1">Radical SAM core domain-containing protein</fullName>
    </recommendedName>
</protein>
<dbReference type="Gene3D" id="3.80.30.20">
    <property type="entry name" value="tm_1862 like domain"/>
    <property type="match status" value="1"/>
</dbReference>
<dbReference type="InterPro" id="IPR058240">
    <property type="entry name" value="rSAM_sf"/>
</dbReference>
<reference evidence="2" key="1">
    <citation type="journal article" date="2014" name="Front. Microbiol.">
        <title>High frequency of phylogenetically diverse reductive dehalogenase-homologous genes in deep subseafloor sedimentary metagenomes.</title>
        <authorList>
            <person name="Kawai M."/>
            <person name="Futagami T."/>
            <person name="Toyoda A."/>
            <person name="Takaki Y."/>
            <person name="Nishi S."/>
            <person name="Hori S."/>
            <person name="Arai W."/>
            <person name="Tsubouchi T."/>
            <person name="Morono Y."/>
            <person name="Uchiyama I."/>
            <person name="Ito T."/>
            <person name="Fujiyama A."/>
            <person name="Inagaki F."/>
            <person name="Takami H."/>
        </authorList>
    </citation>
    <scope>NUCLEOTIDE SEQUENCE</scope>
    <source>
        <strain evidence="2">Expedition CK06-06</strain>
    </source>
</reference>
<feature type="non-terminal residue" evidence="2">
    <location>
        <position position="275"/>
    </location>
</feature>
<dbReference type="CDD" id="cd01335">
    <property type="entry name" value="Radical_SAM"/>
    <property type="match status" value="1"/>
</dbReference>
<evidence type="ECO:0000259" key="1">
    <source>
        <dbReference type="PROSITE" id="PS51918"/>
    </source>
</evidence>
<feature type="domain" description="Radical SAM core" evidence="1">
    <location>
        <begin position="52"/>
        <end position="275"/>
    </location>
</feature>
<dbReference type="SMART" id="SM00729">
    <property type="entry name" value="Elp3"/>
    <property type="match status" value="1"/>
</dbReference>
<dbReference type="InterPro" id="IPR006638">
    <property type="entry name" value="Elp3/MiaA/NifB-like_rSAM"/>
</dbReference>
<proteinExistence type="predicted"/>
<feature type="non-terminal residue" evidence="2">
    <location>
        <position position="1"/>
    </location>
</feature>
<dbReference type="GO" id="GO:0051536">
    <property type="term" value="F:iron-sulfur cluster binding"/>
    <property type="evidence" value="ECO:0007669"/>
    <property type="project" value="InterPro"/>
</dbReference>
<dbReference type="SFLD" id="SFLDG01082">
    <property type="entry name" value="B12-binding_domain_containing"/>
    <property type="match status" value="1"/>
</dbReference>
<dbReference type="PANTHER" id="PTHR42731:SF4">
    <property type="entry name" value="RADICAL SAM DOMAIN PROTEIN"/>
    <property type="match status" value="1"/>
</dbReference>
<dbReference type="PANTHER" id="PTHR42731">
    <property type="entry name" value="SLL1084 PROTEIN"/>
    <property type="match status" value="1"/>
</dbReference>
<dbReference type="InterPro" id="IPR023404">
    <property type="entry name" value="rSAM_horseshoe"/>
</dbReference>
<dbReference type="Pfam" id="PF04055">
    <property type="entry name" value="Radical_SAM"/>
    <property type="match status" value="1"/>
</dbReference>
<name>X1M0Y4_9ZZZZ</name>
<organism evidence="2">
    <name type="scientific">marine sediment metagenome</name>
    <dbReference type="NCBI Taxonomy" id="412755"/>
    <lineage>
        <taxon>unclassified sequences</taxon>
        <taxon>metagenomes</taxon>
        <taxon>ecological metagenomes</taxon>
    </lineage>
</organism>
<dbReference type="SUPFAM" id="SSF102114">
    <property type="entry name" value="Radical SAM enzymes"/>
    <property type="match status" value="1"/>
</dbReference>
<gene>
    <name evidence="2" type="ORF">S06H3_33849</name>
</gene>
<sequence length="275" mass="30149">ERIAAKLGIDCVVVGEGEITAVEMFERALKGEELPRVVGGEVVPLGQIPSIRNPAICGLVEIARGCGRGCKFCVPTLQNFRCRPINRILEEVKVNLDAGAEGVLLHAEDVLRYGANGPIPNEGRVLRLFEAVLKSTPHVWISHFAFASAMAKPTLVEKITEMLAQASEGFTYLSGQVGIETGSPGMVEKHMRGKVLPFKPREWPEVVVETHKLLAENRWVACSTLIIGLPGETADDVVKTIELVERLREFRSLIVPLFFVPIGGLENEKFFGVKD</sequence>
<dbReference type="InterPro" id="IPR007197">
    <property type="entry name" value="rSAM"/>
</dbReference>
<dbReference type="PROSITE" id="PS51918">
    <property type="entry name" value="RADICAL_SAM"/>
    <property type="match status" value="1"/>
</dbReference>
<evidence type="ECO:0000313" key="2">
    <source>
        <dbReference type="EMBL" id="GAI25242.1"/>
    </source>
</evidence>
<dbReference type="EMBL" id="BARV01020253">
    <property type="protein sequence ID" value="GAI25242.1"/>
    <property type="molecule type" value="Genomic_DNA"/>
</dbReference>